<accession>A0A9Q1K1R4</accession>
<protein>
    <submittedName>
        <fullName evidence="2">Uncharacterized protein</fullName>
    </submittedName>
</protein>
<feature type="region of interest" description="Disordered" evidence="1">
    <location>
        <begin position="103"/>
        <end position="122"/>
    </location>
</feature>
<evidence type="ECO:0000313" key="2">
    <source>
        <dbReference type="EMBL" id="KAJ8435067.1"/>
    </source>
</evidence>
<dbReference type="InterPro" id="IPR013924">
    <property type="entry name" value="RNase_H2_suC"/>
</dbReference>
<keyword evidence="3" id="KW-1185">Reference proteome</keyword>
<dbReference type="Proteomes" id="UP001153076">
    <property type="component" value="Unassembled WGS sequence"/>
</dbReference>
<gene>
    <name evidence="2" type="ORF">Cgig2_015572</name>
</gene>
<dbReference type="PANTHER" id="PTHR47204:SF1">
    <property type="entry name" value="RIBONUCLEASE H2 SUBUNIT C"/>
    <property type="match status" value="1"/>
</dbReference>
<dbReference type="GO" id="GO:0032299">
    <property type="term" value="C:ribonuclease H2 complex"/>
    <property type="evidence" value="ECO:0007669"/>
    <property type="project" value="InterPro"/>
</dbReference>
<dbReference type="Pfam" id="PF08615">
    <property type="entry name" value="RNase_H2_suC"/>
    <property type="match status" value="1"/>
</dbReference>
<dbReference type="Gene3D" id="2.40.128.680">
    <property type="match status" value="1"/>
</dbReference>
<evidence type="ECO:0000256" key="1">
    <source>
        <dbReference type="SAM" id="MobiDB-lite"/>
    </source>
</evidence>
<dbReference type="CDD" id="cd09271">
    <property type="entry name" value="RNase_H2-C"/>
    <property type="match status" value="1"/>
</dbReference>
<dbReference type="GO" id="GO:0006401">
    <property type="term" value="P:RNA catabolic process"/>
    <property type="evidence" value="ECO:0007669"/>
    <property type="project" value="InterPro"/>
</dbReference>
<sequence>MEGTEFGGGAAKMGSNGTINLSPTLKAADLSGHVHHLPCCVKFTGPSDVSHYFKPRPSGFEIDGLAVEESFFRGRKLQGVTVPLPDGYSGFILGKKSTIKDKAKKTAGRGKARPTSSDSENSWETLAKCGNMTFWNHDSLPSQDDACMRLFHFFAVAKAPQAAVVDHQCILEIRPMVYLVEASE</sequence>
<reference evidence="2" key="1">
    <citation type="submission" date="2022-04" db="EMBL/GenBank/DDBJ databases">
        <title>Carnegiea gigantea Genome sequencing and assembly v2.</title>
        <authorList>
            <person name="Copetti D."/>
            <person name="Sanderson M.J."/>
            <person name="Burquez A."/>
            <person name="Wojciechowski M.F."/>
        </authorList>
    </citation>
    <scope>NUCLEOTIDE SEQUENCE</scope>
    <source>
        <strain evidence="2">SGP5-SGP5p</strain>
        <tissue evidence="2">Aerial part</tissue>
    </source>
</reference>
<proteinExistence type="predicted"/>
<dbReference type="OrthoDB" id="6222486at2759"/>
<organism evidence="2 3">
    <name type="scientific">Carnegiea gigantea</name>
    <dbReference type="NCBI Taxonomy" id="171969"/>
    <lineage>
        <taxon>Eukaryota</taxon>
        <taxon>Viridiplantae</taxon>
        <taxon>Streptophyta</taxon>
        <taxon>Embryophyta</taxon>
        <taxon>Tracheophyta</taxon>
        <taxon>Spermatophyta</taxon>
        <taxon>Magnoliopsida</taxon>
        <taxon>eudicotyledons</taxon>
        <taxon>Gunneridae</taxon>
        <taxon>Pentapetalae</taxon>
        <taxon>Caryophyllales</taxon>
        <taxon>Cactineae</taxon>
        <taxon>Cactaceae</taxon>
        <taxon>Cactoideae</taxon>
        <taxon>Echinocereeae</taxon>
        <taxon>Carnegiea</taxon>
    </lineage>
</organism>
<evidence type="ECO:0000313" key="3">
    <source>
        <dbReference type="Proteomes" id="UP001153076"/>
    </source>
</evidence>
<feature type="compositionally biased region" description="Basic residues" evidence="1">
    <location>
        <begin position="103"/>
        <end position="112"/>
    </location>
</feature>
<dbReference type="EMBL" id="JAKOGI010000437">
    <property type="protein sequence ID" value="KAJ8435067.1"/>
    <property type="molecule type" value="Genomic_DNA"/>
</dbReference>
<name>A0A9Q1K1R4_9CARY</name>
<comment type="caution">
    <text evidence="2">The sequence shown here is derived from an EMBL/GenBank/DDBJ whole genome shotgun (WGS) entry which is preliminary data.</text>
</comment>
<dbReference type="AlphaFoldDB" id="A0A9Q1K1R4"/>
<dbReference type="PANTHER" id="PTHR47204">
    <property type="entry name" value="OS02G0168900 PROTEIN"/>
    <property type="match status" value="1"/>
</dbReference>